<dbReference type="PANTHER" id="PTHR30365:SF15">
    <property type="entry name" value="CYTOCHROME BD UBIQUINOL OXIDASE SUBUNIT 1"/>
    <property type="match status" value="1"/>
</dbReference>
<accession>A0ABP8XM92</accession>
<feature type="transmembrane region" description="Helical" evidence="12">
    <location>
        <begin position="221"/>
        <end position="239"/>
    </location>
</feature>
<comment type="subcellular location">
    <subcellularLocation>
        <location evidence="1">Cell membrane</location>
        <topology evidence="1">Multi-pass membrane protein</topology>
    </subcellularLocation>
</comment>
<gene>
    <name evidence="13" type="ORF">GCM10023349_32730</name>
</gene>
<reference evidence="14" key="1">
    <citation type="journal article" date="2019" name="Int. J. Syst. Evol. Microbiol.">
        <title>The Global Catalogue of Microorganisms (GCM) 10K type strain sequencing project: providing services to taxonomists for standard genome sequencing and annotation.</title>
        <authorList>
            <consortium name="The Broad Institute Genomics Platform"/>
            <consortium name="The Broad Institute Genome Sequencing Center for Infectious Disease"/>
            <person name="Wu L."/>
            <person name="Ma J."/>
        </authorList>
    </citation>
    <scope>NUCLEOTIDE SEQUENCE [LARGE SCALE GENOMIC DNA]</scope>
    <source>
        <strain evidence="14">JCM 18531</strain>
    </source>
</reference>
<keyword evidence="5 12" id="KW-0349">Heme</keyword>
<keyword evidence="10 12" id="KW-0408">Iron</keyword>
<keyword evidence="14" id="KW-1185">Reference proteome</keyword>
<dbReference type="EMBL" id="BAABKM010000002">
    <property type="protein sequence ID" value="GAA4711206.1"/>
    <property type="molecule type" value="Genomic_DNA"/>
</dbReference>
<feature type="transmembrane region" description="Helical" evidence="12">
    <location>
        <begin position="428"/>
        <end position="451"/>
    </location>
</feature>
<dbReference type="Pfam" id="PF01654">
    <property type="entry name" value="Cyt_bd_oxida_I"/>
    <property type="match status" value="1"/>
</dbReference>
<evidence type="ECO:0000313" key="13">
    <source>
        <dbReference type="EMBL" id="GAA4711206.1"/>
    </source>
</evidence>
<evidence type="ECO:0000256" key="4">
    <source>
        <dbReference type="ARBA" id="ARBA00022475"/>
    </source>
</evidence>
<evidence type="ECO:0000256" key="7">
    <source>
        <dbReference type="ARBA" id="ARBA00022723"/>
    </source>
</evidence>
<evidence type="ECO:0000256" key="11">
    <source>
        <dbReference type="ARBA" id="ARBA00023136"/>
    </source>
</evidence>
<feature type="transmembrane region" description="Helical" evidence="12">
    <location>
        <begin position="12"/>
        <end position="34"/>
    </location>
</feature>
<evidence type="ECO:0000256" key="8">
    <source>
        <dbReference type="ARBA" id="ARBA00022982"/>
    </source>
</evidence>
<feature type="transmembrane region" description="Helical" evidence="12">
    <location>
        <begin position="92"/>
        <end position="116"/>
    </location>
</feature>
<evidence type="ECO:0000256" key="5">
    <source>
        <dbReference type="ARBA" id="ARBA00022617"/>
    </source>
</evidence>
<evidence type="ECO:0000256" key="6">
    <source>
        <dbReference type="ARBA" id="ARBA00022692"/>
    </source>
</evidence>
<name>A0ABP8XM92_9ACTN</name>
<evidence type="ECO:0000256" key="9">
    <source>
        <dbReference type="ARBA" id="ARBA00022989"/>
    </source>
</evidence>
<comment type="similarity">
    <text evidence="2 12">Belongs to the cytochrome ubiquinol oxidase subunit 1 family.</text>
</comment>
<feature type="transmembrane region" description="Helical" evidence="12">
    <location>
        <begin position="378"/>
        <end position="399"/>
    </location>
</feature>
<evidence type="ECO:0000256" key="12">
    <source>
        <dbReference type="PIRNR" id="PIRNR006446"/>
    </source>
</evidence>
<dbReference type="InterPro" id="IPR002585">
    <property type="entry name" value="Cyt-d_ubiquinol_oxidase_su_1"/>
</dbReference>
<keyword evidence="6 12" id="KW-0812">Transmembrane</keyword>
<sequence>MDSILDIARWQFGIITVYHFLFVPLTIGLTALVAVMETQWLRTKNPEWLRLTKFFAKLMLINFAIGVVTGIVQEFQFGMNWSDYSRFVGDVFGAPLAVEALLAFFLESTFLGLWIFGWDKLPRGLHCACMWIVHVGTLASSWFILAANSWMQHPVGYLYNPDNGRAELTDFWAVMFNKVQLATFPHVILAAYMTGGAFVLGVSAWLYVSKRHQPDRTTYRMAIRLGAWVVLVAGLGVAVSGDYQGKIMTEVQPMKMAAAEALYDTEAPASFSVITIGTPDGKSEKFAIKIPHLLSFLATGTWDGKVEGINDLRAQYQEKYGQDPGARYYDPSGNYSPIIPVTYWSFRYMIGLGMFAAFLATVILFLTRRGRAPTTKWFGRMAIGAPILMLLANSAGWIFTEMGRQPWVVFGLMNTSNGVSPGVSTTEAWISLLSLTLLYGVLAVVEVGLILRFSKRGLDPFEEPPDPTLGGSGDDDRPLAFAY</sequence>
<feature type="transmembrane region" description="Helical" evidence="12">
    <location>
        <begin position="128"/>
        <end position="151"/>
    </location>
</feature>
<keyword evidence="3 12" id="KW-0813">Transport</keyword>
<protein>
    <submittedName>
        <fullName evidence="13">Cytochrome ubiquinol oxidase subunit I</fullName>
    </submittedName>
</protein>
<proteinExistence type="inferred from homology"/>
<dbReference type="Proteomes" id="UP001499974">
    <property type="component" value="Unassembled WGS sequence"/>
</dbReference>
<keyword evidence="9 12" id="KW-1133">Transmembrane helix</keyword>
<feature type="transmembrane region" description="Helical" evidence="12">
    <location>
        <begin position="346"/>
        <end position="366"/>
    </location>
</feature>
<dbReference type="PIRSF" id="PIRSF006446">
    <property type="entry name" value="Cyt_quinol_oxidase_1"/>
    <property type="match status" value="1"/>
</dbReference>
<evidence type="ECO:0000313" key="14">
    <source>
        <dbReference type="Proteomes" id="UP001499974"/>
    </source>
</evidence>
<keyword evidence="11 12" id="KW-0472">Membrane</keyword>
<comment type="caution">
    <text evidence="13">The sequence shown here is derived from an EMBL/GenBank/DDBJ whole genome shotgun (WGS) entry which is preliminary data.</text>
</comment>
<evidence type="ECO:0000256" key="3">
    <source>
        <dbReference type="ARBA" id="ARBA00022448"/>
    </source>
</evidence>
<feature type="transmembrane region" description="Helical" evidence="12">
    <location>
        <begin position="187"/>
        <end position="209"/>
    </location>
</feature>
<keyword evidence="7 12" id="KW-0479">Metal-binding</keyword>
<keyword evidence="8 12" id="KW-0249">Electron transport</keyword>
<evidence type="ECO:0000256" key="10">
    <source>
        <dbReference type="ARBA" id="ARBA00023004"/>
    </source>
</evidence>
<evidence type="ECO:0000256" key="1">
    <source>
        <dbReference type="ARBA" id="ARBA00004651"/>
    </source>
</evidence>
<feature type="transmembrane region" description="Helical" evidence="12">
    <location>
        <begin position="54"/>
        <end position="72"/>
    </location>
</feature>
<dbReference type="RefSeq" id="WP_345522468.1">
    <property type="nucleotide sequence ID" value="NZ_BAABKM010000002.1"/>
</dbReference>
<keyword evidence="4 12" id="KW-1003">Cell membrane</keyword>
<evidence type="ECO:0000256" key="2">
    <source>
        <dbReference type="ARBA" id="ARBA00009819"/>
    </source>
</evidence>
<organism evidence="13 14">
    <name type="scientific">Nocardioides conyzicola</name>
    <dbReference type="NCBI Taxonomy" id="1651781"/>
    <lineage>
        <taxon>Bacteria</taxon>
        <taxon>Bacillati</taxon>
        <taxon>Actinomycetota</taxon>
        <taxon>Actinomycetes</taxon>
        <taxon>Propionibacteriales</taxon>
        <taxon>Nocardioidaceae</taxon>
        <taxon>Nocardioides</taxon>
    </lineage>
</organism>
<dbReference type="PANTHER" id="PTHR30365">
    <property type="entry name" value="CYTOCHROME D UBIQUINOL OXIDASE"/>
    <property type="match status" value="1"/>
</dbReference>